<dbReference type="EMBL" id="CP119326">
    <property type="protein sequence ID" value="WEK39552.1"/>
    <property type="molecule type" value="Genomic_DNA"/>
</dbReference>
<gene>
    <name evidence="3" type="ORF">P0Y50_13570</name>
</gene>
<organism evidence="3 4">
    <name type="scientific">Candidatus Brevundimonas colombiensis</name>
    <dbReference type="NCBI Taxonomy" id="3121376"/>
    <lineage>
        <taxon>Bacteria</taxon>
        <taxon>Pseudomonadati</taxon>
        <taxon>Pseudomonadota</taxon>
        <taxon>Alphaproteobacteria</taxon>
        <taxon>Caulobacterales</taxon>
        <taxon>Caulobacteraceae</taxon>
        <taxon>Brevundimonas</taxon>
    </lineage>
</organism>
<feature type="transmembrane region" description="Helical" evidence="2">
    <location>
        <begin position="36"/>
        <end position="56"/>
    </location>
</feature>
<sequence>MQFPPANDDDRTRSHQPYAMEQPAASRWSGRMTVGVLAGLSLLLWALIAGGVYMIVRILL</sequence>
<accession>A0AAJ5WZT5</accession>
<dbReference type="AlphaFoldDB" id="A0AAJ5WZT5"/>
<proteinExistence type="predicted"/>
<keyword evidence="2" id="KW-1133">Transmembrane helix</keyword>
<feature type="region of interest" description="Disordered" evidence="1">
    <location>
        <begin position="1"/>
        <end position="26"/>
    </location>
</feature>
<name>A0AAJ5WZT5_9CAUL</name>
<keyword evidence="2" id="KW-0472">Membrane</keyword>
<evidence type="ECO:0000313" key="4">
    <source>
        <dbReference type="Proteomes" id="UP001213664"/>
    </source>
</evidence>
<keyword evidence="2" id="KW-0812">Transmembrane</keyword>
<evidence type="ECO:0000313" key="3">
    <source>
        <dbReference type="EMBL" id="WEK39552.1"/>
    </source>
</evidence>
<reference evidence="3" key="1">
    <citation type="submission" date="2023-03" db="EMBL/GenBank/DDBJ databases">
        <title>Andean soil-derived lignocellulolytic bacterial consortium as a source of novel taxa and putative plastic-active enzymes.</title>
        <authorList>
            <person name="Diaz-Garcia L."/>
            <person name="Chuvochina M."/>
            <person name="Feuerriegel G."/>
            <person name="Bunk B."/>
            <person name="Sproer C."/>
            <person name="Streit W.R."/>
            <person name="Rodriguez L.M."/>
            <person name="Overmann J."/>
            <person name="Jimenez D.J."/>
        </authorList>
    </citation>
    <scope>NUCLEOTIDE SEQUENCE</scope>
    <source>
        <strain evidence="3">MAG 833</strain>
    </source>
</reference>
<protein>
    <submittedName>
        <fullName evidence="3">Uncharacterized protein</fullName>
    </submittedName>
</protein>
<dbReference type="Proteomes" id="UP001213664">
    <property type="component" value="Chromosome"/>
</dbReference>
<evidence type="ECO:0000256" key="2">
    <source>
        <dbReference type="SAM" id="Phobius"/>
    </source>
</evidence>
<evidence type="ECO:0000256" key="1">
    <source>
        <dbReference type="SAM" id="MobiDB-lite"/>
    </source>
</evidence>